<evidence type="ECO:0000256" key="1">
    <source>
        <dbReference type="SAM" id="MobiDB-lite"/>
    </source>
</evidence>
<accession>A0A010S498</accession>
<reference evidence="2 3" key="1">
    <citation type="submission" date="2014-02" db="EMBL/GenBank/DDBJ databases">
        <title>The genome sequence of Colletotrichum fioriniae PJ7.</title>
        <authorList>
            <person name="Baroncelli R."/>
            <person name="Thon M.R."/>
        </authorList>
    </citation>
    <scope>NUCLEOTIDE SEQUENCE [LARGE SCALE GENOMIC DNA]</scope>
    <source>
        <strain evidence="2 3">PJ7</strain>
    </source>
</reference>
<protein>
    <recommendedName>
        <fullName evidence="4">BTB domain-containing protein</fullName>
    </recommendedName>
</protein>
<name>A0A010S498_9PEZI</name>
<feature type="region of interest" description="Disordered" evidence="1">
    <location>
        <begin position="21"/>
        <end position="47"/>
    </location>
</feature>
<dbReference type="KEGG" id="cfj:CFIO01_12357"/>
<dbReference type="OrthoDB" id="4841985at2759"/>
<evidence type="ECO:0000313" key="2">
    <source>
        <dbReference type="EMBL" id="EXF85449.1"/>
    </source>
</evidence>
<evidence type="ECO:0000313" key="3">
    <source>
        <dbReference type="Proteomes" id="UP000020467"/>
    </source>
</evidence>
<dbReference type="AlphaFoldDB" id="A0A010S498"/>
<dbReference type="HOGENOM" id="CLU_685131_0_0_1"/>
<gene>
    <name evidence="2" type="ORF">CFIO01_12357</name>
</gene>
<dbReference type="EMBL" id="JARH01000099">
    <property type="protein sequence ID" value="EXF85449.1"/>
    <property type="molecule type" value="Genomic_DNA"/>
</dbReference>
<comment type="caution">
    <text evidence="2">The sequence shown here is derived from an EMBL/GenBank/DDBJ whole genome shotgun (WGS) entry which is preliminary data.</text>
</comment>
<evidence type="ECO:0008006" key="4">
    <source>
        <dbReference type="Google" id="ProtNLM"/>
    </source>
</evidence>
<keyword evidence="3" id="KW-1185">Reference proteome</keyword>
<dbReference type="Proteomes" id="UP000020467">
    <property type="component" value="Unassembled WGS sequence"/>
</dbReference>
<dbReference type="eggNOG" id="ENOG502RR65">
    <property type="taxonomic scope" value="Eukaryota"/>
</dbReference>
<proteinExistence type="predicted"/>
<organism evidence="2 3">
    <name type="scientific">Colletotrichum fioriniae PJ7</name>
    <dbReference type="NCBI Taxonomy" id="1445577"/>
    <lineage>
        <taxon>Eukaryota</taxon>
        <taxon>Fungi</taxon>
        <taxon>Dikarya</taxon>
        <taxon>Ascomycota</taxon>
        <taxon>Pezizomycotina</taxon>
        <taxon>Sordariomycetes</taxon>
        <taxon>Hypocreomycetidae</taxon>
        <taxon>Glomerellales</taxon>
        <taxon>Glomerellaceae</taxon>
        <taxon>Colletotrichum</taxon>
        <taxon>Colletotrichum acutatum species complex</taxon>
    </lineage>
</organism>
<sequence length="455" mass="50423">MVDNTQPTGMETQTDYGQHQVHGVQPLGGVPQVPDVQHSPQLGAPGSLEHFTGQSETICPDGDLYVILVDSRNIMLAGFRVSSQICRVASTAFAKWIDAAFSAQDGCKVFCMFLSPGSSAIDGQALRCILSIMHHTNIDQYKKLDVEKLLRVSETNLVLKCNNALAPRIGIWCQKILQTITEKGQPSVVGLGMLLKSADNFEAKDELVKLRQYAIRNLPIPFQQIWAQNPPLMTLHKCESLGKSKEAVLSLVPDIFSPFLRFLRHGNSEATNGLQVDVENRLVRAFSHIGSFKGLLDTRSEGYLTARRLCLSCGRRHPSNAKVCHLCRNVTLYDDVCTKNSRVGEYFELLALQTLWPVDVWGQEDSTLWTISQRVKKLTSETLHNCSGGSKCPLIVHLNALQGHLKRIMDDCARSNTSGTQERYENVTIPDIRKVSMVEGGGAIAEVVIEDHNED</sequence>